<dbReference type="Gene3D" id="2.120.10.30">
    <property type="entry name" value="TolB, C-terminal domain"/>
    <property type="match status" value="1"/>
</dbReference>
<comment type="subcellular location">
    <subcellularLocation>
        <location evidence="1">Vacuole</location>
    </subcellularLocation>
</comment>
<evidence type="ECO:0000256" key="3">
    <source>
        <dbReference type="ARBA" id="ARBA00022554"/>
    </source>
</evidence>
<dbReference type="InterPro" id="IPR018119">
    <property type="entry name" value="Strictosidine_synth_cons-reg"/>
</dbReference>
<dbReference type="Pfam" id="PF03088">
    <property type="entry name" value="Str_synth"/>
    <property type="match status" value="1"/>
</dbReference>
<dbReference type="AlphaFoldDB" id="A0AAV9CF41"/>
<dbReference type="PANTHER" id="PTHR10426:SF68">
    <property type="entry name" value="OS07G0614000 PROTEIN"/>
    <property type="match status" value="1"/>
</dbReference>
<feature type="domain" description="Strictosidine synthase conserved region" evidence="5">
    <location>
        <begin position="152"/>
        <end position="236"/>
    </location>
</feature>
<reference evidence="6" key="2">
    <citation type="submission" date="2023-06" db="EMBL/GenBank/DDBJ databases">
        <authorList>
            <person name="Ma L."/>
            <person name="Liu K.-W."/>
            <person name="Li Z."/>
            <person name="Hsiao Y.-Y."/>
            <person name="Qi Y."/>
            <person name="Fu T."/>
            <person name="Tang G."/>
            <person name="Zhang D."/>
            <person name="Sun W.-H."/>
            <person name="Liu D.-K."/>
            <person name="Li Y."/>
            <person name="Chen G.-Z."/>
            <person name="Liu X.-D."/>
            <person name="Liao X.-Y."/>
            <person name="Jiang Y.-T."/>
            <person name="Yu X."/>
            <person name="Hao Y."/>
            <person name="Huang J."/>
            <person name="Zhao X.-W."/>
            <person name="Ke S."/>
            <person name="Chen Y.-Y."/>
            <person name="Wu W.-L."/>
            <person name="Hsu J.-L."/>
            <person name="Lin Y.-F."/>
            <person name="Huang M.-D."/>
            <person name="Li C.-Y."/>
            <person name="Huang L."/>
            <person name="Wang Z.-W."/>
            <person name="Zhao X."/>
            <person name="Zhong W.-Y."/>
            <person name="Peng D.-H."/>
            <person name="Ahmad S."/>
            <person name="Lan S."/>
            <person name="Zhang J.-S."/>
            <person name="Tsai W.-C."/>
            <person name="Van De Peer Y."/>
            <person name="Liu Z.-J."/>
        </authorList>
    </citation>
    <scope>NUCLEOTIDE SEQUENCE</scope>
    <source>
        <strain evidence="6">CP</strain>
        <tissue evidence="6">Leaves</tissue>
    </source>
</reference>
<dbReference type="EMBL" id="JAUJYO010000019">
    <property type="protein sequence ID" value="KAK1287387.1"/>
    <property type="molecule type" value="Genomic_DNA"/>
</dbReference>
<dbReference type="GO" id="GO:0005773">
    <property type="term" value="C:vacuole"/>
    <property type="evidence" value="ECO:0007669"/>
    <property type="project" value="UniProtKB-SubCell"/>
</dbReference>
<evidence type="ECO:0000256" key="1">
    <source>
        <dbReference type="ARBA" id="ARBA00004116"/>
    </source>
</evidence>
<name>A0AAV9CF41_ACOCL</name>
<keyword evidence="4" id="KW-0325">Glycoprotein</keyword>
<dbReference type="GO" id="GO:0012505">
    <property type="term" value="C:endomembrane system"/>
    <property type="evidence" value="ECO:0007669"/>
    <property type="project" value="TreeGrafter"/>
</dbReference>
<dbReference type="Pfam" id="PF20067">
    <property type="entry name" value="SSL_N"/>
    <property type="match status" value="1"/>
</dbReference>
<evidence type="ECO:0000256" key="4">
    <source>
        <dbReference type="ARBA" id="ARBA00023180"/>
    </source>
</evidence>
<protein>
    <submittedName>
        <fullName evidence="6">Strictosidine synthase 1</fullName>
    </submittedName>
</protein>
<reference evidence="6" key="1">
    <citation type="journal article" date="2023" name="Nat. Commun.">
        <title>Diploid and tetraploid genomes of Acorus and the evolution of monocots.</title>
        <authorList>
            <person name="Ma L."/>
            <person name="Liu K.W."/>
            <person name="Li Z."/>
            <person name="Hsiao Y.Y."/>
            <person name="Qi Y."/>
            <person name="Fu T."/>
            <person name="Tang G.D."/>
            <person name="Zhang D."/>
            <person name="Sun W.H."/>
            <person name="Liu D.K."/>
            <person name="Li Y."/>
            <person name="Chen G.Z."/>
            <person name="Liu X.D."/>
            <person name="Liao X.Y."/>
            <person name="Jiang Y.T."/>
            <person name="Yu X."/>
            <person name="Hao Y."/>
            <person name="Huang J."/>
            <person name="Zhao X.W."/>
            <person name="Ke S."/>
            <person name="Chen Y.Y."/>
            <person name="Wu W.L."/>
            <person name="Hsu J.L."/>
            <person name="Lin Y.F."/>
            <person name="Huang M.D."/>
            <person name="Li C.Y."/>
            <person name="Huang L."/>
            <person name="Wang Z.W."/>
            <person name="Zhao X."/>
            <person name="Zhong W.Y."/>
            <person name="Peng D.H."/>
            <person name="Ahmad S."/>
            <person name="Lan S."/>
            <person name="Zhang J.S."/>
            <person name="Tsai W.C."/>
            <person name="Van de Peer Y."/>
            <person name="Liu Z.J."/>
        </authorList>
    </citation>
    <scope>NUCLEOTIDE SEQUENCE</scope>
    <source>
        <strain evidence="6">CP</strain>
    </source>
</reference>
<accession>A0AAV9CF41</accession>
<comment type="similarity">
    <text evidence="2">Belongs to the strictosidine synthase family.</text>
</comment>
<dbReference type="GO" id="GO:0016787">
    <property type="term" value="F:hydrolase activity"/>
    <property type="evidence" value="ECO:0007669"/>
    <property type="project" value="TreeGrafter"/>
</dbReference>
<organism evidence="6 7">
    <name type="scientific">Acorus calamus</name>
    <name type="common">Sweet flag</name>
    <dbReference type="NCBI Taxonomy" id="4465"/>
    <lineage>
        <taxon>Eukaryota</taxon>
        <taxon>Viridiplantae</taxon>
        <taxon>Streptophyta</taxon>
        <taxon>Embryophyta</taxon>
        <taxon>Tracheophyta</taxon>
        <taxon>Spermatophyta</taxon>
        <taxon>Magnoliopsida</taxon>
        <taxon>Liliopsida</taxon>
        <taxon>Acoraceae</taxon>
        <taxon>Acorus</taxon>
    </lineage>
</organism>
<sequence length="360" mass="39048">MASLRTALGGFVLACLIGITIQLLLRSPICPVPLELPTTSPELPPPNDALQKVVKLGEGMLEGPEDVWLDKEGTLYTATRDGWIKRMHLNGSWEDWAKIDGGAALGITASASGGLIACDPIKGLLKVGENGVTIIANEVDDGSKIIFADAVIEASDGGVYFSDASTKFGFQDWIMDILEARPHGRLLRYDPSTNKTSVVLSDLAFANGVALSADENYLVVCETWKFRCLRYWLKGEVKGKTEVFIDNLPGGPDNINLAPDGSFWIALLKLRSRWLDVIHRSPMIKRLIGASFPGITSLPTTINSRATIVNVGGDGKIIRRFDDPNGNVMRFLTSAVEYEGHLYLGSLSTDFVGKLSLLEA</sequence>
<dbReference type="FunFam" id="2.120.10.30:FF:000066">
    <property type="entry name" value="ABC transporter permease protein"/>
    <property type="match status" value="1"/>
</dbReference>
<evidence type="ECO:0000313" key="7">
    <source>
        <dbReference type="Proteomes" id="UP001180020"/>
    </source>
</evidence>
<gene>
    <name evidence="6" type="primary">SS1</name>
    <name evidence="6" type="ORF">QJS10_CPB19g01916</name>
</gene>
<dbReference type="PANTHER" id="PTHR10426">
    <property type="entry name" value="STRICTOSIDINE SYNTHASE-RELATED"/>
    <property type="match status" value="1"/>
</dbReference>
<evidence type="ECO:0000259" key="5">
    <source>
        <dbReference type="Pfam" id="PF03088"/>
    </source>
</evidence>
<evidence type="ECO:0000256" key="2">
    <source>
        <dbReference type="ARBA" id="ARBA00009191"/>
    </source>
</evidence>
<dbReference type="InterPro" id="IPR011042">
    <property type="entry name" value="6-blade_b-propeller_TolB-like"/>
</dbReference>
<dbReference type="Proteomes" id="UP001180020">
    <property type="component" value="Unassembled WGS sequence"/>
</dbReference>
<proteinExistence type="inferred from homology"/>
<comment type="caution">
    <text evidence="6">The sequence shown here is derived from an EMBL/GenBank/DDBJ whole genome shotgun (WGS) entry which is preliminary data.</text>
</comment>
<keyword evidence="3" id="KW-0926">Vacuole</keyword>
<keyword evidence="7" id="KW-1185">Reference proteome</keyword>
<dbReference type="SUPFAM" id="SSF63829">
    <property type="entry name" value="Calcium-dependent phosphotriesterase"/>
    <property type="match status" value="1"/>
</dbReference>
<evidence type="ECO:0000313" key="6">
    <source>
        <dbReference type="EMBL" id="KAK1287387.1"/>
    </source>
</evidence>